<evidence type="ECO:0000256" key="6">
    <source>
        <dbReference type="ARBA" id="ARBA00022989"/>
    </source>
</evidence>
<dbReference type="PANTHER" id="PTHR21137:SF35">
    <property type="entry name" value="ODORANT RECEPTOR 19A-RELATED"/>
    <property type="match status" value="1"/>
</dbReference>
<dbReference type="STRING" id="195883.A0A482XBS6"/>
<organism evidence="10 11">
    <name type="scientific">Laodelphax striatellus</name>
    <name type="common">Small brown planthopper</name>
    <name type="synonym">Delphax striatella</name>
    <dbReference type="NCBI Taxonomy" id="195883"/>
    <lineage>
        <taxon>Eukaryota</taxon>
        <taxon>Metazoa</taxon>
        <taxon>Ecdysozoa</taxon>
        <taxon>Arthropoda</taxon>
        <taxon>Hexapoda</taxon>
        <taxon>Insecta</taxon>
        <taxon>Pterygota</taxon>
        <taxon>Neoptera</taxon>
        <taxon>Paraneoptera</taxon>
        <taxon>Hemiptera</taxon>
        <taxon>Auchenorrhyncha</taxon>
        <taxon>Fulgoroidea</taxon>
        <taxon>Delphacidae</taxon>
        <taxon>Criomorphinae</taxon>
        <taxon>Laodelphax</taxon>
    </lineage>
</organism>
<dbReference type="Pfam" id="PF02949">
    <property type="entry name" value="7tm_6"/>
    <property type="match status" value="1"/>
</dbReference>
<comment type="subcellular location">
    <subcellularLocation>
        <location evidence="1">Cell membrane</location>
        <topology evidence="1">Multi-pass membrane protein</topology>
    </subcellularLocation>
</comment>
<protein>
    <recommendedName>
        <fullName evidence="12">Odorant receptor</fullName>
    </recommendedName>
</protein>
<keyword evidence="2" id="KW-1003">Cell membrane</keyword>
<evidence type="ECO:0000256" key="1">
    <source>
        <dbReference type="ARBA" id="ARBA00004651"/>
    </source>
</evidence>
<sequence>MESMIIVDFLHAICSLSFALLELSVAYTVIHAIKLFSFIAICIVHQYMNNFFGELVIQKQLSISRAVYSLPWEEYPRKIKSSVLFMILRTERPIVINGFKMYLLCYKTFVEFLKAIISYYTVLRSVHLEK</sequence>
<accession>A0A482XBS6</accession>
<evidence type="ECO:0000256" key="5">
    <source>
        <dbReference type="ARBA" id="ARBA00022725"/>
    </source>
</evidence>
<dbReference type="EMBL" id="QKKF02013687">
    <property type="protein sequence ID" value="RZF42960.1"/>
    <property type="molecule type" value="Genomic_DNA"/>
</dbReference>
<evidence type="ECO:0000256" key="9">
    <source>
        <dbReference type="ARBA" id="ARBA00023224"/>
    </source>
</evidence>
<comment type="caution">
    <text evidence="10">The sequence shown here is derived from an EMBL/GenBank/DDBJ whole genome shotgun (WGS) entry which is preliminary data.</text>
</comment>
<name>A0A482XBS6_LAOST</name>
<keyword evidence="11" id="KW-1185">Reference proteome</keyword>
<dbReference type="GO" id="GO:0004984">
    <property type="term" value="F:olfactory receptor activity"/>
    <property type="evidence" value="ECO:0007669"/>
    <property type="project" value="InterPro"/>
</dbReference>
<keyword evidence="8" id="KW-0675">Receptor</keyword>
<keyword evidence="4" id="KW-0812">Transmembrane</keyword>
<evidence type="ECO:0000256" key="4">
    <source>
        <dbReference type="ARBA" id="ARBA00022692"/>
    </source>
</evidence>
<dbReference type="OrthoDB" id="6629856at2759"/>
<keyword evidence="7" id="KW-0472">Membrane</keyword>
<evidence type="ECO:0000313" key="11">
    <source>
        <dbReference type="Proteomes" id="UP000291343"/>
    </source>
</evidence>
<reference evidence="10 11" key="1">
    <citation type="journal article" date="2017" name="Gigascience">
        <title>Genome sequence of the small brown planthopper, Laodelphax striatellus.</title>
        <authorList>
            <person name="Zhu J."/>
            <person name="Jiang F."/>
            <person name="Wang X."/>
            <person name="Yang P."/>
            <person name="Bao Y."/>
            <person name="Zhao W."/>
            <person name="Wang W."/>
            <person name="Lu H."/>
            <person name="Wang Q."/>
            <person name="Cui N."/>
            <person name="Li J."/>
            <person name="Chen X."/>
            <person name="Luo L."/>
            <person name="Yu J."/>
            <person name="Kang L."/>
            <person name="Cui F."/>
        </authorList>
    </citation>
    <scope>NUCLEOTIDE SEQUENCE [LARGE SCALE GENOMIC DNA]</scope>
    <source>
        <strain evidence="10">Lst14</strain>
    </source>
</reference>
<dbReference type="InParanoid" id="A0A482XBS6"/>
<dbReference type="AlphaFoldDB" id="A0A482XBS6"/>
<keyword evidence="9" id="KW-0807">Transducer</keyword>
<gene>
    <name evidence="10" type="ORF">LSTR_LSTR004262</name>
</gene>
<proteinExistence type="predicted"/>
<evidence type="ECO:0000256" key="3">
    <source>
        <dbReference type="ARBA" id="ARBA00022606"/>
    </source>
</evidence>
<dbReference type="PANTHER" id="PTHR21137">
    <property type="entry name" value="ODORANT RECEPTOR"/>
    <property type="match status" value="1"/>
</dbReference>
<evidence type="ECO:0000256" key="8">
    <source>
        <dbReference type="ARBA" id="ARBA00023170"/>
    </source>
</evidence>
<evidence type="ECO:0000313" key="10">
    <source>
        <dbReference type="EMBL" id="RZF42960.1"/>
    </source>
</evidence>
<evidence type="ECO:0008006" key="12">
    <source>
        <dbReference type="Google" id="ProtNLM"/>
    </source>
</evidence>
<keyword evidence="6" id="KW-1133">Transmembrane helix</keyword>
<dbReference type="InterPro" id="IPR004117">
    <property type="entry name" value="7tm6_olfct_rcpt"/>
</dbReference>
<dbReference type="Proteomes" id="UP000291343">
    <property type="component" value="Unassembled WGS sequence"/>
</dbReference>
<dbReference type="GO" id="GO:0005886">
    <property type="term" value="C:plasma membrane"/>
    <property type="evidence" value="ECO:0007669"/>
    <property type="project" value="UniProtKB-SubCell"/>
</dbReference>
<dbReference type="GO" id="GO:0007165">
    <property type="term" value="P:signal transduction"/>
    <property type="evidence" value="ECO:0007669"/>
    <property type="project" value="UniProtKB-KW"/>
</dbReference>
<dbReference type="SMR" id="A0A482XBS6"/>
<dbReference type="GO" id="GO:0005549">
    <property type="term" value="F:odorant binding"/>
    <property type="evidence" value="ECO:0007669"/>
    <property type="project" value="InterPro"/>
</dbReference>
<keyword evidence="5" id="KW-0552">Olfaction</keyword>
<evidence type="ECO:0000256" key="7">
    <source>
        <dbReference type="ARBA" id="ARBA00023136"/>
    </source>
</evidence>
<evidence type="ECO:0000256" key="2">
    <source>
        <dbReference type="ARBA" id="ARBA00022475"/>
    </source>
</evidence>
<keyword evidence="3" id="KW-0716">Sensory transduction</keyword>